<dbReference type="InterPro" id="IPR015797">
    <property type="entry name" value="NUDIX_hydrolase-like_dom_sf"/>
</dbReference>
<accession>A0ABV9EHD6</accession>
<feature type="domain" description="Nudix hydrolase" evidence="4">
    <location>
        <begin position="13"/>
        <end position="143"/>
    </location>
</feature>
<dbReference type="CDD" id="cd18876">
    <property type="entry name" value="NUDIX_Hydrolase"/>
    <property type="match status" value="1"/>
</dbReference>
<sequence length="159" mass="17062">MGDPDPSFIAGLPRVRAAAGALIRDEGGRVLVVHPTYKPGWDIPGGMIELDESPRAACVREIAEELAIVPRLGAMLSVDWVPPRPPWDAGLLFVFDGGVITAAEAATIQLPADELDRFAFAETAELDTLLPPILTRRVKASLHRLNTGALYLEDGFPIG</sequence>
<dbReference type="PANTHER" id="PTHR43046:SF12">
    <property type="entry name" value="GDP-MANNOSE MANNOSYL HYDROLASE"/>
    <property type="match status" value="1"/>
</dbReference>
<evidence type="ECO:0000259" key="4">
    <source>
        <dbReference type="PROSITE" id="PS51462"/>
    </source>
</evidence>
<keyword evidence="2" id="KW-0378">Hydrolase</keyword>
<dbReference type="PANTHER" id="PTHR43046">
    <property type="entry name" value="GDP-MANNOSE MANNOSYL HYDROLASE"/>
    <property type="match status" value="1"/>
</dbReference>
<evidence type="ECO:0000313" key="5">
    <source>
        <dbReference type="EMBL" id="MFC4588193.1"/>
    </source>
</evidence>
<dbReference type="EMBL" id="JBHSFN010000011">
    <property type="protein sequence ID" value="MFC4588193.1"/>
    <property type="molecule type" value="Genomic_DNA"/>
</dbReference>
<dbReference type="SUPFAM" id="SSF55811">
    <property type="entry name" value="Nudix"/>
    <property type="match status" value="1"/>
</dbReference>
<dbReference type="InterPro" id="IPR000086">
    <property type="entry name" value="NUDIX_hydrolase_dom"/>
</dbReference>
<gene>
    <name evidence="5" type="ORF">ACFO8L_19040</name>
</gene>
<comment type="cofactor">
    <cofactor evidence="1">
        <name>Mg(2+)</name>
        <dbReference type="ChEBI" id="CHEBI:18420"/>
    </cofactor>
</comment>
<evidence type="ECO:0000313" key="6">
    <source>
        <dbReference type="Proteomes" id="UP001595891"/>
    </source>
</evidence>
<dbReference type="RefSeq" id="WP_262844451.1">
    <property type="nucleotide sequence ID" value="NZ_JANZYP010000029.1"/>
</dbReference>
<keyword evidence="3" id="KW-0460">Magnesium</keyword>
<dbReference type="Pfam" id="PF00293">
    <property type="entry name" value="NUDIX"/>
    <property type="match status" value="1"/>
</dbReference>
<keyword evidence="6" id="KW-1185">Reference proteome</keyword>
<name>A0ABV9EHD6_9ACTN</name>
<organism evidence="5 6">
    <name type="scientific">Sphaerisporangium corydalis</name>
    <dbReference type="NCBI Taxonomy" id="1441875"/>
    <lineage>
        <taxon>Bacteria</taxon>
        <taxon>Bacillati</taxon>
        <taxon>Actinomycetota</taxon>
        <taxon>Actinomycetes</taxon>
        <taxon>Streptosporangiales</taxon>
        <taxon>Streptosporangiaceae</taxon>
        <taxon>Sphaerisporangium</taxon>
    </lineage>
</organism>
<dbReference type="Gene3D" id="3.90.79.10">
    <property type="entry name" value="Nucleoside Triphosphate Pyrophosphohydrolase"/>
    <property type="match status" value="1"/>
</dbReference>
<reference evidence="6" key="1">
    <citation type="journal article" date="2019" name="Int. J. Syst. Evol. Microbiol.">
        <title>The Global Catalogue of Microorganisms (GCM) 10K type strain sequencing project: providing services to taxonomists for standard genome sequencing and annotation.</title>
        <authorList>
            <consortium name="The Broad Institute Genomics Platform"/>
            <consortium name="The Broad Institute Genome Sequencing Center for Infectious Disease"/>
            <person name="Wu L."/>
            <person name="Ma J."/>
        </authorList>
    </citation>
    <scope>NUCLEOTIDE SEQUENCE [LARGE SCALE GENOMIC DNA]</scope>
    <source>
        <strain evidence="6">CCUG 49560</strain>
    </source>
</reference>
<evidence type="ECO:0000256" key="2">
    <source>
        <dbReference type="ARBA" id="ARBA00022801"/>
    </source>
</evidence>
<protein>
    <submittedName>
        <fullName evidence="5">NUDIX domain-containing protein</fullName>
    </submittedName>
</protein>
<proteinExistence type="predicted"/>
<dbReference type="PROSITE" id="PS51462">
    <property type="entry name" value="NUDIX"/>
    <property type="match status" value="1"/>
</dbReference>
<dbReference type="Proteomes" id="UP001595891">
    <property type="component" value="Unassembled WGS sequence"/>
</dbReference>
<evidence type="ECO:0000256" key="1">
    <source>
        <dbReference type="ARBA" id="ARBA00001946"/>
    </source>
</evidence>
<comment type="caution">
    <text evidence="5">The sequence shown here is derived from an EMBL/GenBank/DDBJ whole genome shotgun (WGS) entry which is preliminary data.</text>
</comment>
<evidence type="ECO:0000256" key="3">
    <source>
        <dbReference type="ARBA" id="ARBA00022842"/>
    </source>
</evidence>